<reference evidence="4" key="1">
    <citation type="journal article" date="2019" name="Int. J. Syst. Evol. Microbiol.">
        <title>The Global Catalogue of Microorganisms (GCM) 10K type strain sequencing project: providing services to taxonomists for standard genome sequencing and annotation.</title>
        <authorList>
            <consortium name="The Broad Institute Genomics Platform"/>
            <consortium name="The Broad Institute Genome Sequencing Center for Infectious Disease"/>
            <person name="Wu L."/>
            <person name="Ma J."/>
        </authorList>
    </citation>
    <scope>NUCLEOTIDE SEQUENCE [LARGE SCALE GENOMIC DNA]</scope>
    <source>
        <strain evidence="4">JCM 17906</strain>
    </source>
</reference>
<comment type="caution">
    <text evidence="3">The sequence shown here is derived from an EMBL/GenBank/DDBJ whole genome shotgun (WGS) entry which is preliminary data.</text>
</comment>
<accession>A0ABP8RQV5</accession>
<proteinExistence type="predicted"/>
<dbReference type="InterPro" id="IPR051397">
    <property type="entry name" value="Zn-ADH-like_protein"/>
</dbReference>
<dbReference type="Proteomes" id="UP001501598">
    <property type="component" value="Unassembled WGS sequence"/>
</dbReference>
<dbReference type="Gene3D" id="3.40.50.720">
    <property type="entry name" value="NAD(P)-binding Rossmann-like Domain"/>
    <property type="match status" value="1"/>
</dbReference>
<dbReference type="SUPFAM" id="SSF51735">
    <property type="entry name" value="NAD(P)-binding Rossmann-fold domains"/>
    <property type="match status" value="1"/>
</dbReference>
<sequence>MRAVRVLSRGGPAALVVDDIEEPKPDDDAVLIDVVAAGVNFPDLLLSQGTYQIRPDLPFVLGGELAGVVVAAPAASGFRPGDRVAATTTTGAFAEMAAVDAATVYRLPPEIGFAAGACLPMNYLTMSFALRDRGQLRAGESVLVHGAAGGLGSAAVQLCAALGARVYSVVSTAAKAEFVRKAGSHEVVPVEGFKDAIMDLTGGSGVDMVVDPVGGSRFLDSLRCLAPLGRLLVLGFTAGEIPTVKVNRLLLNNIDVRGVGWGAYADRVTGAYGRHWDHLVPMLERGLITPPIDRVYPLDQAADAIGRLASREVLGKVVVAVRSDLEQPPTARGHSNGPVPSGHL</sequence>
<protein>
    <submittedName>
        <fullName evidence="3">NADPH:quinone oxidoreductase family protein</fullName>
    </submittedName>
</protein>
<dbReference type="PANTHER" id="PTHR43677">
    <property type="entry name" value="SHORT-CHAIN DEHYDROGENASE/REDUCTASE"/>
    <property type="match status" value="1"/>
</dbReference>
<evidence type="ECO:0000259" key="2">
    <source>
        <dbReference type="SMART" id="SM00829"/>
    </source>
</evidence>
<dbReference type="InterPro" id="IPR013149">
    <property type="entry name" value="ADH-like_C"/>
</dbReference>
<dbReference type="SMART" id="SM00829">
    <property type="entry name" value="PKS_ER"/>
    <property type="match status" value="1"/>
</dbReference>
<dbReference type="InterPro" id="IPR011032">
    <property type="entry name" value="GroES-like_sf"/>
</dbReference>
<dbReference type="Gene3D" id="3.90.180.10">
    <property type="entry name" value="Medium-chain alcohol dehydrogenases, catalytic domain"/>
    <property type="match status" value="1"/>
</dbReference>
<gene>
    <name evidence="3" type="ORF">GCM10023175_24060</name>
</gene>
<feature type="domain" description="Enoyl reductase (ER)" evidence="2">
    <location>
        <begin position="10"/>
        <end position="319"/>
    </location>
</feature>
<dbReference type="InterPro" id="IPR036291">
    <property type="entry name" value="NAD(P)-bd_dom_sf"/>
</dbReference>
<feature type="region of interest" description="Disordered" evidence="1">
    <location>
        <begin position="325"/>
        <end position="344"/>
    </location>
</feature>
<dbReference type="InterPro" id="IPR020843">
    <property type="entry name" value="ER"/>
</dbReference>
<dbReference type="RefSeq" id="WP_345416087.1">
    <property type="nucleotide sequence ID" value="NZ_BAABGT010000029.1"/>
</dbReference>
<evidence type="ECO:0000256" key="1">
    <source>
        <dbReference type="SAM" id="MobiDB-lite"/>
    </source>
</evidence>
<evidence type="ECO:0000313" key="4">
    <source>
        <dbReference type="Proteomes" id="UP001501598"/>
    </source>
</evidence>
<name>A0ABP8RQV5_9PSEU</name>
<dbReference type="InterPro" id="IPR013154">
    <property type="entry name" value="ADH-like_N"/>
</dbReference>
<keyword evidence="4" id="KW-1185">Reference proteome</keyword>
<dbReference type="SUPFAM" id="SSF50129">
    <property type="entry name" value="GroES-like"/>
    <property type="match status" value="1"/>
</dbReference>
<dbReference type="Pfam" id="PF00107">
    <property type="entry name" value="ADH_zinc_N"/>
    <property type="match status" value="1"/>
</dbReference>
<dbReference type="Pfam" id="PF08240">
    <property type="entry name" value="ADH_N"/>
    <property type="match status" value="1"/>
</dbReference>
<dbReference type="CDD" id="cd08241">
    <property type="entry name" value="QOR1"/>
    <property type="match status" value="1"/>
</dbReference>
<organism evidence="3 4">
    <name type="scientific">Pseudonocardia xishanensis</name>
    <dbReference type="NCBI Taxonomy" id="630995"/>
    <lineage>
        <taxon>Bacteria</taxon>
        <taxon>Bacillati</taxon>
        <taxon>Actinomycetota</taxon>
        <taxon>Actinomycetes</taxon>
        <taxon>Pseudonocardiales</taxon>
        <taxon>Pseudonocardiaceae</taxon>
        <taxon>Pseudonocardia</taxon>
    </lineage>
</organism>
<dbReference type="EMBL" id="BAABGT010000029">
    <property type="protein sequence ID" value="GAA4544958.1"/>
    <property type="molecule type" value="Genomic_DNA"/>
</dbReference>
<dbReference type="PANTHER" id="PTHR43677:SF4">
    <property type="entry name" value="QUINONE OXIDOREDUCTASE-LIKE PROTEIN 2"/>
    <property type="match status" value="1"/>
</dbReference>
<evidence type="ECO:0000313" key="3">
    <source>
        <dbReference type="EMBL" id="GAA4544958.1"/>
    </source>
</evidence>